<dbReference type="PROSITE" id="PS00678">
    <property type="entry name" value="WD_REPEATS_1"/>
    <property type="match status" value="2"/>
</dbReference>
<evidence type="ECO:0000256" key="3">
    <source>
        <dbReference type="PROSITE-ProRule" id="PRU00221"/>
    </source>
</evidence>
<reference evidence="4" key="1">
    <citation type="journal article" date="2020" name="Stud. Mycol.">
        <title>101 Dothideomycetes genomes: a test case for predicting lifestyles and emergence of pathogens.</title>
        <authorList>
            <person name="Haridas S."/>
            <person name="Albert R."/>
            <person name="Binder M."/>
            <person name="Bloem J."/>
            <person name="Labutti K."/>
            <person name="Salamov A."/>
            <person name="Andreopoulos B."/>
            <person name="Baker S."/>
            <person name="Barry K."/>
            <person name="Bills G."/>
            <person name="Bluhm B."/>
            <person name="Cannon C."/>
            <person name="Castanera R."/>
            <person name="Culley D."/>
            <person name="Daum C."/>
            <person name="Ezra D."/>
            <person name="Gonzalez J."/>
            <person name="Henrissat B."/>
            <person name="Kuo A."/>
            <person name="Liang C."/>
            <person name="Lipzen A."/>
            <person name="Lutzoni F."/>
            <person name="Magnuson J."/>
            <person name="Mondo S."/>
            <person name="Nolan M."/>
            <person name="Ohm R."/>
            <person name="Pangilinan J."/>
            <person name="Park H.-J."/>
            <person name="Ramirez L."/>
            <person name="Alfaro M."/>
            <person name="Sun H."/>
            <person name="Tritt A."/>
            <person name="Yoshinaga Y."/>
            <person name="Zwiers L.-H."/>
            <person name="Turgeon B."/>
            <person name="Goodwin S."/>
            <person name="Spatafora J."/>
            <person name="Crous P."/>
            <person name="Grigoriev I."/>
        </authorList>
    </citation>
    <scope>NUCLEOTIDE SEQUENCE</scope>
    <source>
        <strain evidence="4">CBS 122681</strain>
    </source>
</reference>
<feature type="non-terminal residue" evidence="4">
    <location>
        <position position="1"/>
    </location>
</feature>
<evidence type="ECO:0000313" key="5">
    <source>
        <dbReference type="Proteomes" id="UP000799324"/>
    </source>
</evidence>
<dbReference type="AlphaFoldDB" id="A0A6A6T1N1"/>
<dbReference type="InterPro" id="IPR019775">
    <property type="entry name" value="WD40_repeat_CS"/>
</dbReference>
<evidence type="ECO:0000256" key="2">
    <source>
        <dbReference type="ARBA" id="ARBA00022737"/>
    </source>
</evidence>
<dbReference type="PANTHER" id="PTHR19848">
    <property type="entry name" value="WD40 REPEAT PROTEIN"/>
    <property type="match status" value="1"/>
</dbReference>
<dbReference type="InterPro" id="IPR015943">
    <property type="entry name" value="WD40/YVTN_repeat-like_dom_sf"/>
</dbReference>
<proteinExistence type="predicted"/>
<name>A0A6A6T1N1_9PLEO</name>
<evidence type="ECO:0000256" key="1">
    <source>
        <dbReference type="ARBA" id="ARBA00022574"/>
    </source>
</evidence>
<organism evidence="4 5">
    <name type="scientific">Lophiostoma macrostomum CBS 122681</name>
    <dbReference type="NCBI Taxonomy" id="1314788"/>
    <lineage>
        <taxon>Eukaryota</taxon>
        <taxon>Fungi</taxon>
        <taxon>Dikarya</taxon>
        <taxon>Ascomycota</taxon>
        <taxon>Pezizomycotina</taxon>
        <taxon>Dothideomycetes</taxon>
        <taxon>Pleosporomycetidae</taxon>
        <taxon>Pleosporales</taxon>
        <taxon>Lophiostomataceae</taxon>
        <taxon>Lophiostoma</taxon>
    </lineage>
</organism>
<feature type="non-terminal residue" evidence="4">
    <location>
        <position position="145"/>
    </location>
</feature>
<dbReference type="PROSITE" id="PS50082">
    <property type="entry name" value="WD_REPEATS_2"/>
    <property type="match status" value="2"/>
</dbReference>
<keyword evidence="2" id="KW-0677">Repeat</keyword>
<keyword evidence="1 3" id="KW-0853">WD repeat</keyword>
<keyword evidence="5" id="KW-1185">Reference proteome</keyword>
<evidence type="ECO:0000313" key="4">
    <source>
        <dbReference type="EMBL" id="KAF2653041.1"/>
    </source>
</evidence>
<dbReference type="Pfam" id="PF00400">
    <property type="entry name" value="WD40"/>
    <property type="match status" value="2"/>
</dbReference>
<dbReference type="EMBL" id="MU004388">
    <property type="protein sequence ID" value="KAF2653041.1"/>
    <property type="molecule type" value="Genomic_DNA"/>
</dbReference>
<dbReference type="PANTHER" id="PTHR19848:SF8">
    <property type="entry name" value="F-BOX AND WD REPEAT DOMAIN CONTAINING 7"/>
    <property type="match status" value="1"/>
</dbReference>
<dbReference type="Proteomes" id="UP000799324">
    <property type="component" value="Unassembled WGS sequence"/>
</dbReference>
<protein>
    <submittedName>
        <fullName evidence="4">WD40 repeat-like protein</fullName>
    </submittedName>
</protein>
<dbReference type="InterPro" id="IPR020472">
    <property type="entry name" value="WD40_PAC1"/>
</dbReference>
<dbReference type="Gene3D" id="2.130.10.10">
    <property type="entry name" value="YVTN repeat-like/Quinoprotein amine dehydrogenase"/>
    <property type="match status" value="1"/>
</dbReference>
<dbReference type="InterPro" id="IPR001680">
    <property type="entry name" value="WD40_rpt"/>
</dbReference>
<accession>A0A6A6T1N1</accession>
<dbReference type="SUPFAM" id="SSF50978">
    <property type="entry name" value="WD40 repeat-like"/>
    <property type="match status" value="1"/>
</dbReference>
<gene>
    <name evidence="4" type="ORF">K491DRAFT_557383</name>
</gene>
<dbReference type="PROSITE" id="PS50294">
    <property type="entry name" value="WD_REPEATS_REGION"/>
    <property type="match status" value="1"/>
</dbReference>
<dbReference type="InterPro" id="IPR036322">
    <property type="entry name" value="WD40_repeat_dom_sf"/>
</dbReference>
<feature type="repeat" description="WD" evidence="3">
    <location>
        <begin position="66"/>
        <end position="105"/>
    </location>
</feature>
<dbReference type="SMART" id="SM00320">
    <property type="entry name" value="WD40"/>
    <property type="match status" value="3"/>
</dbReference>
<dbReference type="OrthoDB" id="2013972at2759"/>
<sequence>LAIGNEDGNVRIWDVQTGALQKTLSGQHSKWIVRVLAPSPDIVISSSQDPLVVVWNVHLGEPRHILQGSTDTVQDMVQSEDLLFGGARDGAVYVWNLATGQQVHILQDHLNRSVGYVALNPDESLLATALSGGGMGIWDVSSGYH</sequence>
<feature type="repeat" description="WD" evidence="3">
    <location>
        <begin position="1"/>
        <end position="23"/>
    </location>
</feature>
<dbReference type="PRINTS" id="PR00320">
    <property type="entry name" value="GPROTEINBRPT"/>
</dbReference>